<dbReference type="EC" id="3.2.1.2" evidence="4"/>
<keyword evidence="4" id="KW-0326">Glycosidase</keyword>
<dbReference type="GO" id="GO:0000272">
    <property type="term" value="P:polysaccharide catabolic process"/>
    <property type="evidence" value="ECO:0007669"/>
    <property type="project" value="UniProtKB-KW"/>
</dbReference>
<dbReference type="InterPro" id="IPR001554">
    <property type="entry name" value="Glyco_hydro_14"/>
</dbReference>
<proteinExistence type="inferred from homology"/>
<dbReference type="SMART" id="SM00256">
    <property type="entry name" value="FBOX"/>
    <property type="match status" value="1"/>
</dbReference>
<dbReference type="Pfam" id="PF07734">
    <property type="entry name" value="FBA_1"/>
    <property type="match status" value="1"/>
</dbReference>
<dbReference type="PROSITE" id="PS50181">
    <property type="entry name" value="FBOX"/>
    <property type="match status" value="1"/>
</dbReference>
<keyword evidence="3 4" id="KW-0624">Polysaccharide degradation</keyword>
<dbReference type="InterPro" id="IPR036047">
    <property type="entry name" value="F-box-like_dom_sf"/>
</dbReference>
<dbReference type="AlphaFoldDB" id="A0ABD1WE75"/>
<name>A0ABD1WE75_9LAMI</name>
<dbReference type="InterPro" id="IPR017451">
    <property type="entry name" value="F-box-assoc_interact_dom"/>
</dbReference>
<reference evidence="7" key="1">
    <citation type="submission" date="2024-07" db="EMBL/GenBank/DDBJ databases">
        <title>Two chromosome-level genome assemblies of Korean endemic species Abeliophyllum distichum and Forsythia ovata (Oleaceae).</title>
        <authorList>
            <person name="Jang H."/>
        </authorList>
    </citation>
    <scope>NUCLEOTIDE SEQUENCE [LARGE SCALE GENOMIC DNA]</scope>
</reference>
<dbReference type="InterPro" id="IPR011043">
    <property type="entry name" value="Gal_Oxase/kelch_b-propeller"/>
</dbReference>
<dbReference type="PANTHER" id="PTHR31672">
    <property type="entry name" value="BNACNNG10540D PROTEIN"/>
    <property type="match status" value="1"/>
</dbReference>
<dbReference type="GO" id="GO:0016161">
    <property type="term" value="F:beta-amylase activity"/>
    <property type="evidence" value="ECO:0007669"/>
    <property type="project" value="UniProtKB-EC"/>
</dbReference>
<evidence type="ECO:0000256" key="4">
    <source>
        <dbReference type="RuleBase" id="RU000509"/>
    </source>
</evidence>
<dbReference type="SUPFAM" id="SSF50965">
    <property type="entry name" value="Galactose oxidase, central domain"/>
    <property type="match status" value="1"/>
</dbReference>
<evidence type="ECO:0000313" key="6">
    <source>
        <dbReference type="EMBL" id="KAL2547862.1"/>
    </source>
</evidence>
<comment type="similarity">
    <text evidence="1 4">Belongs to the glycosyl hydrolase 14 family.</text>
</comment>
<dbReference type="EMBL" id="JBFOLJ010000003">
    <property type="protein sequence ID" value="KAL2547862.1"/>
    <property type="molecule type" value="Genomic_DNA"/>
</dbReference>
<evidence type="ECO:0000256" key="1">
    <source>
        <dbReference type="ARBA" id="ARBA00005652"/>
    </source>
</evidence>
<keyword evidence="4" id="KW-0378">Hydrolase</keyword>
<accession>A0ABD1WE75</accession>
<evidence type="ECO:0000256" key="3">
    <source>
        <dbReference type="ARBA" id="ARBA00023326"/>
    </source>
</evidence>
<comment type="catalytic activity">
    <reaction evidence="4">
        <text>Hydrolysis of (1-&gt;4)-alpha-D-glucosidic linkages in polysaccharides so as to remove successive maltose units from the non-reducing ends of the chains.</text>
        <dbReference type="EC" id="3.2.1.2"/>
    </reaction>
</comment>
<protein>
    <recommendedName>
        <fullName evidence="4">Beta-amylase</fullName>
        <ecNumber evidence="4">3.2.1.2</ecNumber>
    </recommendedName>
</protein>
<keyword evidence="2 4" id="KW-0119">Carbohydrate metabolism</keyword>
<dbReference type="InterPro" id="IPR050796">
    <property type="entry name" value="SCF_F-box_component"/>
</dbReference>
<dbReference type="SUPFAM" id="SSF51445">
    <property type="entry name" value="(Trans)glycosidases"/>
    <property type="match status" value="1"/>
</dbReference>
<evidence type="ECO:0000256" key="2">
    <source>
        <dbReference type="ARBA" id="ARBA00023277"/>
    </source>
</evidence>
<sequence>MSDYLPQEVWIDIFTRLPVKTLLRIRSVCKFFDCIITSSSFISNHITGTKHTHIPLVRFLTGKKRIERKEHYLLLPSDMDNMQELDFPFKSKSFKHFQIVGSCDGLFCLSDCKDYGLSLGHSAYGIILWNPSIKKYLSLPKPRVTLRTHGDFNFVLGFGFDIKTDDYKVVRIAFLKGKNIPPEVELYTVKSKSWRNFNAASPPYMIWGSSHAFVDGSVHWVGYSTQKEKENSIRSVIVSFDMSNEVFREVNLPHDLETWGSELSMAVVGKKLAVVQYYSWRRQIFSVWVMEEYSMVGSWKEMNTVDMMGRYMKFVGFTNNGDILVEIDSGKLVLYDPNDSMYAHVGVRGAKDSFHMETYMESLVLLNGESATLQSEAITCEGEAWNIRDLPNDAGTYNDTPEKTGFFGSNGTYQTENEKFFLTWYSNKLLDHGDQILRNPTKLSWDAKSSLLLSGIARRLREGPGSTSKSNICELA</sequence>
<dbReference type="Gene3D" id="3.20.20.80">
    <property type="entry name" value="Glycosidases"/>
    <property type="match status" value="1"/>
</dbReference>
<dbReference type="NCBIfam" id="TIGR01640">
    <property type="entry name" value="F_box_assoc_1"/>
    <property type="match status" value="1"/>
</dbReference>
<dbReference type="Gene3D" id="1.20.1280.50">
    <property type="match status" value="1"/>
</dbReference>
<dbReference type="Pfam" id="PF12937">
    <property type="entry name" value="F-box-like"/>
    <property type="match status" value="1"/>
</dbReference>
<evidence type="ECO:0000259" key="5">
    <source>
        <dbReference type="PROSITE" id="PS50181"/>
    </source>
</evidence>
<dbReference type="PANTHER" id="PTHR31672:SF10">
    <property type="entry name" value="F-BOX DOMAIN-CONTAINING PROTEIN"/>
    <property type="match status" value="1"/>
</dbReference>
<organism evidence="6 7">
    <name type="scientific">Forsythia ovata</name>
    <dbReference type="NCBI Taxonomy" id="205694"/>
    <lineage>
        <taxon>Eukaryota</taxon>
        <taxon>Viridiplantae</taxon>
        <taxon>Streptophyta</taxon>
        <taxon>Embryophyta</taxon>
        <taxon>Tracheophyta</taxon>
        <taxon>Spermatophyta</taxon>
        <taxon>Magnoliopsida</taxon>
        <taxon>eudicotyledons</taxon>
        <taxon>Gunneridae</taxon>
        <taxon>Pentapetalae</taxon>
        <taxon>asterids</taxon>
        <taxon>lamiids</taxon>
        <taxon>Lamiales</taxon>
        <taxon>Oleaceae</taxon>
        <taxon>Forsythieae</taxon>
        <taxon>Forsythia</taxon>
    </lineage>
</organism>
<dbReference type="InterPro" id="IPR006527">
    <property type="entry name" value="F-box-assoc_dom_typ1"/>
</dbReference>
<keyword evidence="7" id="KW-1185">Reference proteome</keyword>
<dbReference type="Pfam" id="PF01373">
    <property type="entry name" value="Glyco_hydro_14"/>
    <property type="match status" value="1"/>
</dbReference>
<feature type="domain" description="F-box" evidence="5">
    <location>
        <begin position="1"/>
        <end position="45"/>
    </location>
</feature>
<dbReference type="Proteomes" id="UP001604277">
    <property type="component" value="Unassembled WGS sequence"/>
</dbReference>
<comment type="caution">
    <text evidence="6">The sequence shown here is derived from an EMBL/GenBank/DDBJ whole genome shotgun (WGS) entry which is preliminary data.</text>
</comment>
<gene>
    <name evidence="6" type="ORF">Fot_09392</name>
</gene>
<dbReference type="InterPro" id="IPR017853">
    <property type="entry name" value="GH"/>
</dbReference>
<evidence type="ECO:0000313" key="7">
    <source>
        <dbReference type="Proteomes" id="UP001604277"/>
    </source>
</evidence>
<dbReference type="SUPFAM" id="SSF81383">
    <property type="entry name" value="F-box domain"/>
    <property type="match status" value="1"/>
</dbReference>
<dbReference type="InterPro" id="IPR001810">
    <property type="entry name" value="F-box_dom"/>
</dbReference>